<dbReference type="CDD" id="cd19481">
    <property type="entry name" value="RecA-like_protease"/>
    <property type="match status" value="1"/>
</dbReference>
<dbReference type="SMART" id="SM00382">
    <property type="entry name" value="AAA"/>
    <property type="match status" value="1"/>
</dbReference>
<proteinExistence type="inferred from homology"/>
<dbReference type="PANTHER" id="PTHR23073">
    <property type="entry name" value="26S PROTEASOME REGULATORY SUBUNIT"/>
    <property type="match status" value="1"/>
</dbReference>
<evidence type="ECO:0000256" key="1">
    <source>
        <dbReference type="ARBA" id="ARBA00006914"/>
    </source>
</evidence>
<dbReference type="InterPro" id="IPR027417">
    <property type="entry name" value="P-loop_NTPase"/>
</dbReference>
<dbReference type="GO" id="GO:0005524">
    <property type="term" value="F:ATP binding"/>
    <property type="evidence" value="ECO:0007669"/>
    <property type="project" value="UniProtKB-KW"/>
</dbReference>
<dbReference type="InterPro" id="IPR054472">
    <property type="entry name" value="WHD"/>
</dbReference>
<accession>A0A1A3GZ05</accession>
<name>A0A1A3GZ05_MYCMU</name>
<comment type="caution">
    <text evidence="5">The sequence shown here is derived from an EMBL/GenBank/DDBJ whole genome shotgun (WGS) entry which is preliminary data.</text>
</comment>
<dbReference type="InterPro" id="IPR050221">
    <property type="entry name" value="26S_Proteasome_ATPase"/>
</dbReference>
<keyword evidence="3" id="KW-0067">ATP-binding</keyword>
<dbReference type="Proteomes" id="UP000093898">
    <property type="component" value="Unassembled WGS sequence"/>
</dbReference>
<keyword evidence="2" id="KW-0547">Nucleotide-binding</keyword>
<reference evidence="5 6" key="1">
    <citation type="submission" date="2016-06" db="EMBL/GenBank/DDBJ databases">
        <authorList>
            <person name="Kjaerup R.B."/>
            <person name="Dalgaard T.S."/>
            <person name="Juul-Madsen H.R."/>
        </authorList>
    </citation>
    <scope>NUCLEOTIDE SEQUENCE [LARGE SCALE GENOMIC DNA]</scope>
    <source>
        <strain evidence="5 6">1127319.6</strain>
    </source>
</reference>
<organism evidence="5 6">
    <name type="scientific">Mycolicibacterium mucogenicum</name>
    <name type="common">Mycobacterium mucogenicum</name>
    <dbReference type="NCBI Taxonomy" id="56689"/>
    <lineage>
        <taxon>Bacteria</taxon>
        <taxon>Bacillati</taxon>
        <taxon>Actinomycetota</taxon>
        <taxon>Actinomycetes</taxon>
        <taxon>Mycobacteriales</taxon>
        <taxon>Mycobacteriaceae</taxon>
        <taxon>Mycolicibacterium</taxon>
    </lineage>
</organism>
<sequence length="671" mass="72197">MLDSRAYLLGRAAVIEERVRTLVAHRRSVDPAPDDQFRGLYISDATVDAMLGEPQEPPLFDSARRNLLDCRADAAESAGIVLRLRALARTAGLTADDVDLLVIALLPDLDSRFERFYGYLNDDVTRRRATVGLALELGDLSPLDAAARARLSPGAPLVDLALVLIEETDRPFLTRGLRVPDRVTAHLLGDDKPDAALAGLLTEPHRNVTGQSTALAKALVAGQRFCYLRETGGCSGAAIAADGLDKAARPVLMCDARRLVAAGEPAPAVSVLGREAVLRDAGLVISPVEPLSEHSARVMPLLARLPVPVVLVGTQAWDPAWSDDVPLVVETARLTTSERSDLWKRQLGSLADAVDVDDLASQFAFGPKEVAAAIDSAHASARLDGGTPTSAELRRGARLQNAAGLERLSRRVVPGVAWDDLVLPDGTLDQLRELTVRARHREKVLRDWQMRPGGGRGSGVTALFAGDSGTGKTMAAEVIAGDLGLDLYAVDLATVVDKYIGETEKNLERIFTEASNVSAVLLFDEADAIFGKRSEVRDAHDRYANIESAYLLQRMESFDGVAILATNLRANLDDAFTRRLDMVVDFPMPDEQARLALWQRCLDGPVPASTDLQLDTFADAFPLAGGNIRSAAITAAYMAAGSGRDIDVEHLTAAIHREYRKQGRLLPTTGS</sequence>
<gene>
    <name evidence="5" type="ORF">A5630_24760</name>
</gene>
<dbReference type="InterPro" id="IPR003593">
    <property type="entry name" value="AAA+_ATPase"/>
</dbReference>
<dbReference type="GO" id="GO:0016887">
    <property type="term" value="F:ATP hydrolysis activity"/>
    <property type="evidence" value="ECO:0007669"/>
    <property type="project" value="InterPro"/>
</dbReference>
<dbReference type="SUPFAM" id="SSF52540">
    <property type="entry name" value="P-loop containing nucleoside triphosphate hydrolases"/>
    <property type="match status" value="1"/>
</dbReference>
<evidence type="ECO:0000256" key="3">
    <source>
        <dbReference type="ARBA" id="ARBA00022840"/>
    </source>
</evidence>
<evidence type="ECO:0000259" key="4">
    <source>
        <dbReference type="SMART" id="SM00382"/>
    </source>
</evidence>
<feature type="domain" description="AAA+ ATPase" evidence="4">
    <location>
        <begin position="458"/>
        <end position="586"/>
    </location>
</feature>
<protein>
    <submittedName>
        <fullName evidence="5">ATPase</fullName>
    </submittedName>
</protein>
<comment type="similarity">
    <text evidence="1">Belongs to the AAA ATPase family.</text>
</comment>
<evidence type="ECO:0000313" key="5">
    <source>
        <dbReference type="EMBL" id="OBJ40606.1"/>
    </source>
</evidence>
<dbReference type="AlphaFoldDB" id="A0A1A3GZ05"/>
<dbReference type="Pfam" id="PF22977">
    <property type="entry name" value="WHD"/>
    <property type="match status" value="1"/>
</dbReference>
<dbReference type="InterPro" id="IPR003959">
    <property type="entry name" value="ATPase_AAA_core"/>
</dbReference>
<evidence type="ECO:0000313" key="6">
    <source>
        <dbReference type="Proteomes" id="UP000093898"/>
    </source>
</evidence>
<dbReference type="Pfam" id="PF00004">
    <property type="entry name" value="AAA"/>
    <property type="match status" value="1"/>
</dbReference>
<evidence type="ECO:0000256" key="2">
    <source>
        <dbReference type="ARBA" id="ARBA00022741"/>
    </source>
</evidence>
<dbReference type="Gene3D" id="3.40.50.300">
    <property type="entry name" value="P-loop containing nucleotide triphosphate hydrolases"/>
    <property type="match status" value="1"/>
</dbReference>
<dbReference type="EMBL" id="LZLC01000153">
    <property type="protein sequence ID" value="OBJ40606.1"/>
    <property type="molecule type" value="Genomic_DNA"/>
</dbReference>